<dbReference type="AlphaFoldDB" id="A0A8H6Z8C7"/>
<dbReference type="OrthoDB" id="3143151at2759"/>
<dbReference type="EMBL" id="JACAZI010000001">
    <property type="protein sequence ID" value="KAF7372196.1"/>
    <property type="molecule type" value="Genomic_DNA"/>
</dbReference>
<proteinExistence type="predicted"/>
<name>A0A8H6Z8C7_9AGAR</name>
<sequence>MAINLQDFHRGDPCPLLSNYMPNSASQTVDGDSDASMEDQENGWEDVNMGFVGDRMRFVDVTGIFLRRVRWCCCPGKDGNLVSPDLQLLDAWIYPATSDKPTTAFTFNVLEEFALDSLECKTAALTFLSKLRRMTNPMIPLSTPNVYPAFMRCYRQYQNLKNLLWAGIAHDSEHARTSGDLVLFCVICPQIGKNVSVEEMEASNNP</sequence>
<reference evidence="2" key="1">
    <citation type="submission" date="2020-05" db="EMBL/GenBank/DDBJ databases">
        <title>Mycena genomes resolve the evolution of fungal bioluminescence.</title>
        <authorList>
            <person name="Tsai I.J."/>
        </authorList>
    </citation>
    <scope>NUCLEOTIDE SEQUENCE</scope>
    <source>
        <strain evidence="2">CCC161011</strain>
    </source>
</reference>
<accession>A0A8H6Z8C7</accession>
<evidence type="ECO:0000313" key="2">
    <source>
        <dbReference type="EMBL" id="KAF7372196.1"/>
    </source>
</evidence>
<feature type="domain" description="CxC2-like cysteine cluster KDZ transposase-associated" evidence="1">
    <location>
        <begin position="53"/>
        <end position="136"/>
    </location>
</feature>
<keyword evidence="3" id="KW-1185">Reference proteome</keyword>
<dbReference type="Pfam" id="PF18803">
    <property type="entry name" value="CxC2"/>
    <property type="match status" value="1"/>
</dbReference>
<comment type="caution">
    <text evidence="2">The sequence shown here is derived from an EMBL/GenBank/DDBJ whole genome shotgun (WGS) entry which is preliminary data.</text>
</comment>
<evidence type="ECO:0000313" key="3">
    <source>
        <dbReference type="Proteomes" id="UP000620124"/>
    </source>
</evidence>
<dbReference type="InterPro" id="IPR041457">
    <property type="entry name" value="CxC2_KDZ-assoc"/>
</dbReference>
<organism evidence="2 3">
    <name type="scientific">Mycena venus</name>
    <dbReference type="NCBI Taxonomy" id="2733690"/>
    <lineage>
        <taxon>Eukaryota</taxon>
        <taxon>Fungi</taxon>
        <taxon>Dikarya</taxon>
        <taxon>Basidiomycota</taxon>
        <taxon>Agaricomycotina</taxon>
        <taxon>Agaricomycetes</taxon>
        <taxon>Agaricomycetidae</taxon>
        <taxon>Agaricales</taxon>
        <taxon>Marasmiineae</taxon>
        <taxon>Mycenaceae</taxon>
        <taxon>Mycena</taxon>
    </lineage>
</organism>
<dbReference type="Proteomes" id="UP000620124">
    <property type="component" value="Unassembled WGS sequence"/>
</dbReference>
<protein>
    <recommendedName>
        <fullName evidence="1">CxC2-like cysteine cluster KDZ transposase-associated domain-containing protein</fullName>
    </recommendedName>
</protein>
<gene>
    <name evidence="2" type="ORF">MVEN_00078900</name>
</gene>
<evidence type="ECO:0000259" key="1">
    <source>
        <dbReference type="Pfam" id="PF18803"/>
    </source>
</evidence>